<feature type="compositionally biased region" description="Acidic residues" evidence="1">
    <location>
        <begin position="59"/>
        <end position="73"/>
    </location>
</feature>
<accession>A0AAD4S631</accession>
<dbReference type="Proteomes" id="UP001202328">
    <property type="component" value="Unassembled WGS sequence"/>
</dbReference>
<organism evidence="2 3">
    <name type="scientific">Papaver atlanticum</name>
    <dbReference type="NCBI Taxonomy" id="357466"/>
    <lineage>
        <taxon>Eukaryota</taxon>
        <taxon>Viridiplantae</taxon>
        <taxon>Streptophyta</taxon>
        <taxon>Embryophyta</taxon>
        <taxon>Tracheophyta</taxon>
        <taxon>Spermatophyta</taxon>
        <taxon>Magnoliopsida</taxon>
        <taxon>Ranunculales</taxon>
        <taxon>Papaveraceae</taxon>
        <taxon>Papaveroideae</taxon>
        <taxon>Papaver</taxon>
    </lineage>
</organism>
<proteinExistence type="predicted"/>
<feature type="compositionally biased region" description="Basic residues" evidence="1">
    <location>
        <begin position="177"/>
        <end position="187"/>
    </location>
</feature>
<dbReference type="EMBL" id="JAJJMB010014022">
    <property type="protein sequence ID" value="KAI3864026.1"/>
    <property type="molecule type" value="Genomic_DNA"/>
</dbReference>
<feature type="region of interest" description="Disordered" evidence="1">
    <location>
        <begin position="51"/>
        <end position="102"/>
    </location>
</feature>
<feature type="region of interest" description="Disordered" evidence="1">
    <location>
        <begin position="167"/>
        <end position="187"/>
    </location>
</feature>
<reference evidence="2" key="1">
    <citation type="submission" date="2022-04" db="EMBL/GenBank/DDBJ databases">
        <title>A functionally conserved STORR gene fusion in Papaver species that diverged 16.8 million years ago.</title>
        <authorList>
            <person name="Catania T."/>
        </authorList>
    </citation>
    <scope>NUCLEOTIDE SEQUENCE</scope>
    <source>
        <strain evidence="2">S-188037</strain>
    </source>
</reference>
<name>A0AAD4S631_9MAGN</name>
<keyword evidence="3" id="KW-1185">Reference proteome</keyword>
<comment type="caution">
    <text evidence="2">The sequence shown here is derived from an EMBL/GenBank/DDBJ whole genome shotgun (WGS) entry which is preliminary data.</text>
</comment>
<dbReference type="AlphaFoldDB" id="A0AAD4S631"/>
<evidence type="ECO:0000256" key="1">
    <source>
        <dbReference type="SAM" id="MobiDB-lite"/>
    </source>
</evidence>
<protein>
    <submittedName>
        <fullName evidence="2">Uncharacterized protein</fullName>
    </submittedName>
</protein>
<sequence>MEKQIQKVYTHAKFKEFRNQLVRKMYCEIIGVQDEIKNGTLVQKYDIQEEVYYAKPPENEDENGDEDEDDDEIASPNDTTPTEKSDSESESEPEPEVDDDMLMKKVNFKTRYKELCDYFAELADVVSKDNDKCNDIKKWIREQLIAVGKGSGVEMEISKSKQNDVNEVEKFGNPPQVKRKGAPNKNRLKPKQYKKRATKGKENITVDKANLTEKSMIGNVQSSNGAENISFTRGEYGQLLHFAELQRIENIRNTTEQFRAPQRSLYGSVGNAATAYGIPYIHSENGAHTQRVFSGNVDSVAPAFGHGVFSAHVDSIAPAFGGAQPWRSAHLANAAPTNEDFTISLQANLSGWFTQKKN</sequence>
<gene>
    <name evidence="2" type="ORF">MKW98_031618</name>
</gene>
<evidence type="ECO:0000313" key="2">
    <source>
        <dbReference type="EMBL" id="KAI3864026.1"/>
    </source>
</evidence>
<evidence type="ECO:0000313" key="3">
    <source>
        <dbReference type="Proteomes" id="UP001202328"/>
    </source>
</evidence>
<feature type="compositionally biased region" description="Acidic residues" evidence="1">
    <location>
        <begin position="88"/>
        <end position="100"/>
    </location>
</feature>